<dbReference type="AlphaFoldDB" id="A0A6V6YMQ6"/>
<dbReference type="Proteomes" id="UP000530060">
    <property type="component" value="Unassembled WGS sequence"/>
</dbReference>
<comment type="caution">
    <text evidence="1">The sequence shown here is derived from an EMBL/GenBank/DDBJ whole genome shotgun (WGS) entry which is preliminary data.</text>
</comment>
<proteinExistence type="predicted"/>
<evidence type="ECO:0000313" key="2">
    <source>
        <dbReference type="Proteomes" id="UP000530060"/>
    </source>
</evidence>
<gene>
    <name evidence="1" type="ORF">FLAT13_00186</name>
</gene>
<sequence length="198" mass="22038">MKKIIYVLILPLVVVSGLVFSFAPFPNGSDANREIKNETSKKSIPNPLSAAERKTVLKKWEATPDGIRYKKWEASPAGKKVYASAAKIRMAVRDYTNMKGVVTSLSLPPGSRLGFGVMVRINGDDYILSFGSEKSDNSFLNFNNQFQQLHKLKVNDKIIIKSHAVSHAPKYLYPIVSGDYVELDSKIIYKRAPRNGGC</sequence>
<organism evidence="1 2">
    <name type="scientific">Flavobacterium salmonis</name>
    <dbReference type="NCBI Taxonomy" id="2654844"/>
    <lineage>
        <taxon>Bacteria</taxon>
        <taxon>Pseudomonadati</taxon>
        <taxon>Bacteroidota</taxon>
        <taxon>Flavobacteriia</taxon>
        <taxon>Flavobacteriales</taxon>
        <taxon>Flavobacteriaceae</taxon>
        <taxon>Flavobacterium</taxon>
    </lineage>
</organism>
<protein>
    <submittedName>
        <fullName evidence="1">Uncharacterized protein</fullName>
    </submittedName>
</protein>
<evidence type="ECO:0000313" key="1">
    <source>
        <dbReference type="EMBL" id="CAD0000743.1"/>
    </source>
</evidence>
<accession>A0A6V6YMQ6</accession>
<name>A0A6V6YMQ6_9FLAO</name>
<reference evidence="1 2" key="1">
    <citation type="submission" date="2020-06" db="EMBL/GenBank/DDBJ databases">
        <authorList>
            <person name="Criscuolo A."/>
        </authorList>
    </citation>
    <scope>NUCLEOTIDE SEQUENCE [LARGE SCALE GENOMIC DNA]</scope>
    <source>
        <strain evidence="2">CIP 111411</strain>
    </source>
</reference>
<dbReference type="EMBL" id="CAIJDP010000046">
    <property type="protein sequence ID" value="CAD0000743.1"/>
    <property type="molecule type" value="Genomic_DNA"/>
</dbReference>
<keyword evidence="2" id="KW-1185">Reference proteome</keyword>